<name>A0A931PVJ8_FIMGI</name>
<dbReference type="Pfam" id="PF07963">
    <property type="entry name" value="N_methyl"/>
    <property type="match status" value="1"/>
</dbReference>
<keyword evidence="1" id="KW-0472">Membrane</keyword>
<proteinExistence type="predicted"/>
<dbReference type="InterPro" id="IPR012902">
    <property type="entry name" value="N_methyl_site"/>
</dbReference>
<comment type="caution">
    <text evidence="2">The sequence shown here is derived from an EMBL/GenBank/DDBJ whole genome shotgun (WGS) entry which is preliminary data.</text>
</comment>
<feature type="transmembrane region" description="Helical" evidence="1">
    <location>
        <begin position="12"/>
        <end position="34"/>
    </location>
</feature>
<dbReference type="NCBIfam" id="TIGR02532">
    <property type="entry name" value="IV_pilin_GFxxxE"/>
    <property type="match status" value="1"/>
</dbReference>
<evidence type="ECO:0000313" key="3">
    <source>
        <dbReference type="Proteomes" id="UP000727962"/>
    </source>
</evidence>
<reference evidence="2" key="1">
    <citation type="submission" date="2020-07" db="EMBL/GenBank/DDBJ databases">
        <title>Huge and variable diversity of episymbiotic CPR bacteria and DPANN archaea in groundwater ecosystems.</title>
        <authorList>
            <person name="He C.Y."/>
            <person name="Keren R."/>
            <person name="Whittaker M."/>
            <person name="Farag I.F."/>
            <person name="Doudna J."/>
            <person name="Cate J.H.D."/>
            <person name="Banfield J.F."/>
        </authorList>
    </citation>
    <scope>NUCLEOTIDE SEQUENCE</scope>
    <source>
        <strain evidence="2">NC_groundwater_17_Pr7_B-0.1um_64_12</strain>
    </source>
</reference>
<sequence length="193" mass="20466">MKRRRGFTLVEIMAGAVLFSLVFLGYGALLISGLKSFTRTANDVTVTNPNAQAMRRVADALRPGVNVTILNSGTKITFNNAALSSIVDPVTGEKEVATPIVSDGVARGYNVDFTAGTLTDLATNRVLVKNIIGTDPLPGSSQYNQAYAPFSFSTVGGYKAVTINLITQVGSGGTSKGTVRYQRLKNAVMLRES</sequence>
<accession>A0A931PVJ8</accession>
<evidence type="ECO:0000256" key="1">
    <source>
        <dbReference type="SAM" id="Phobius"/>
    </source>
</evidence>
<protein>
    <submittedName>
        <fullName evidence="2">Type II secretion system protein</fullName>
    </submittedName>
</protein>
<keyword evidence="1" id="KW-1133">Transmembrane helix</keyword>
<dbReference type="EMBL" id="JACOSL010000028">
    <property type="protein sequence ID" value="MBI1756345.1"/>
    <property type="molecule type" value="Genomic_DNA"/>
</dbReference>
<dbReference type="Proteomes" id="UP000727962">
    <property type="component" value="Unassembled WGS sequence"/>
</dbReference>
<keyword evidence="1" id="KW-0812">Transmembrane</keyword>
<evidence type="ECO:0000313" key="2">
    <source>
        <dbReference type="EMBL" id="MBI1756345.1"/>
    </source>
</evidence>
<dbReference type="AlphaFoldDB" id="A0A931PVJ8"/>
<gene>
    <name evidence="2" type="ORF">HYR64_04470</name>
</gene>
<organism evidence="2 3">
    <name type="scientific">Fimbriimonas ginsengisoli</name>
    <dbReference type="NCBI Taxonomy" id="1005039"/>
    <lineage>
        <taxon>Bacteria</taxon>
        <taxon>Bacillati</taxon>
        <taxon>Armatimonadota</taxon>
        <taxon>Fimbriimonadia</taxon>
        <taxon>Fimbriimonadales</taxon>
        <taxon>Fimbriimonadaceae</taxon>
        <taxon>Fimbriimonas</taxon>
    </lineage>
</organism>